<proteinExistence type="predicted"/>
<accession>A0A1M7HPW3</accession>
<dbReference type="InterPro" id="IPR013078">
    <property type="entry name" value="His_Pase_superF_clade-1"/>
</dbReference>
<dbReference type="CDD" id="cd07067">
    <property type="entry name" value="HP_PGM_like"/>
    <property type="match status" value="1"/>
</dbReference>
<dbReference type="GO" id="GO:0004081">
    <property type="term" value="F:bis(5'-nucleosyl)-tetraphosphatase (asymmetrical) activity"/>
    <property type="evidence" value="ECO:0007669"/>
    <property type="project" value="TreeGrafter"/>
</dbReference>
<dbReference type="InterPro" id="IPR015797">
    <property type="entry name" value="NUDIX_hydrolase-like_dom_sf"/>
</dbReference>
<protein>
    <submittedName>
        <fullName evidence="3">8-oxo-dGTP diphosphatase</fullName>
    </submittedName>
</protein>
<keyword evidence="4" id="KW-1185">Reference proteome</keyword>
<dbReference type="GO" id="GO:0006754">
    <property type="term" value="P:ATP biosynthetic process"/>
    <property type="evidence" value="ECO:0007669"/>
    <property type="project" value="TreeGrafter"/>
</dbReference>
<organism evidence="3 4">
    <name type="scientific">Cryptosporangium aurantiacum</name>
    <dbReference type="NCBI Taxonomy" id="134849"/>
    <lineage>
        <taxon>Bacteria</taxon>
        <taxon>Bacillati</taxon>
        <taxon>Actinomycetota</taxon>
        <taxon>Actinomycetes</taxon>
        <taxon>Cryptosporangiales</taxon>
        <taxon>Cryptosporangiaceae</taxon>
        <taxon>Cryptosporangium</taxon>
    </lineage>
</organism>
<dbReference type="GO" id="GO:0006167">
    <property type="term" value="P:AMP biosynthetic process"/>
    <property type="evidence" value="ECO:0007669"/>
    <property type="project" value="TreeGrafter"/>
</dbReference>
<dbReference type="AlphaFoldDB" id="A0A1M7HPW3"/>
<sequence length="322" mass="34854">MISDRHPEVRAAGGVLWRRGADGVEIALIHRPRYDDWSLPKGKLDPDEHELAAACREVIEETGLQPVVGPRLPSTSYLVPPRGGQHRAAGSGLVPKVVDYWAMRATGGEFTRNAEVDGMTWLPPEEAVDRVTHAHDGDVVRAFAALPEITATILLIRHAKAGDKKTWPGPDDERPLEGSGQAQAVWLAELLPWFRPERVLSAVKVRCRQTAEPLAAALGVDVVDDARFDEETFSDDPEAVVARVRELAADGGVSAVCSQGGLIPGVIAELAEADEASVDANPVAHRNDGLRSRKGSVWVLHFAGERLVQADYLPSIRPESNP</sequence>
<dbReference type="InterPro" id="IPR029033">
    <property type="entry name" value="His_PPase_superfam"/>
</dbReference>
<evidence type="ECO:0000313" key="3">
    <source>
        <dbReference type="EMBL" id="SHM30592.1"/>
    </source>
</evidence>
<dbReference type="OrthoDB" id="4287477at2"/>
<evidence type="ECO:0000256" key="1">
    <source>
        <dbReference type="ARBA" id="ARBA00022801"/>
    </source>
</evidence>
<dbReference type="Pfam" id="PF00293">
    <property type="entry name" value="NUDIX"/>
    <property type="match status" value="1"/>
</dbReference>
<dbReference type="STRING" id="134849.SAMN05443668_101255"/>
<evidence type="ECO:0000313" key="4">
    <source>
        <dbReference type="Proteomes" id="UP000184440"/>
    </source>
</evidence>
<dbReference type="RefSeq" id="WP_073250592.1">
    <property type="nucleotide sequence ID" value="NZ_FRCS01000001.1"/>
</dbReference>
<keyword evidence="1" id="KW-0378">Hydrolase</keyword>
<gene>
    <name evidence="3" type="ORF">SAMN05443668_101255</name>
</gene>
<dbReference type="SMART" id="SM00855">
    <property type="entry name" value="PGAM"/>
    <property type="match status" value="1"/>
</dbReference>
<dbReference type="SUPFAM" id="SSF53254">
    <property type="entry name" value="Phosphoglycerate mutase-like"/>
    <property type="match status" value="1"/>
</dbReference>
<dbReference type="InterPro" id="IPR051325">
    <property type="entry name" value="Nudix_hydrolase_domain"/>
</dbReference>
<reference evidence="3 4" key="1">
    <citation type="submission" date="2016-11" db="EMBL/GenBank/DDBJ databases">
        <authorList>
            <person name="Jaros S."/>
            <person name="Januszkiewicz K."/>
            <person name="Wedrychowicz H."/>
        </authorList>
    </citation>
    <scope>NUCLEOTIDE SEQUENCE [LARGE SCALE GENOMIC DNA]</scope>
    <source>
        <strain evidence="3 4">DSM 46144</strain>
    </source>
</reference>
<dbReference type="SUPFAM" id="SSF55811">
    <property type="entry name" value="Nudix"/>
    <property type="match status" value="1"/>
</dbReference>
<dbReference type="PANTHER" id="PTHR21340">
    <property type="entry name" value="DIADENOSINE 5,5-P1,P4-TETRAPHOSPHATE PYROPHOSPHOHYDROLASE MUTT"/>
    <property type="match status" value="1"/>
</dbReference>
<dbReference type="Proteomes" id="UP000184440">
    <property type="component" value="Unassembled WGS sequence"/>
</dbReference>
<dbReference type="EMBL" id="FRCS01000001">
    <property type="protein sequence ID" value="SHM30592.1"/>
    <property type="molecule type" value="Genomic_DNA"/>
</dbReference>
<name>A0A1M7HPW3_9ACTN</name>
<feature type="domain" description="Nudix hydrolase" evidence="2">
    <location>
        <begin position="7"/>
        <end position="145"/>
    </location>
</feature>
<dbReference type="CDD" id="cd03673">
    <property type="entry name" value="NUDIX_Ap6A_hydrolase"/>
    <property type="match status" value="1"/>
</dbReference>
<dbReference type="Gene3D" id="3.90.79.10">
    <property type="entry name" value="Nucleoside Triphosphate Pyrophosphohydrolase"/>
    <property type="match status" value="1"/>
</dbReference>
<dbReference type="PROSITE" id="PS00893">
    <property type="entry name" value="NUDIX_BOX"/>
    <property type="match status" value="1"/>
</dbReference>
<dbReference type="PANTHER" id="PTHR21340:SF0">
    <property type="entry name" value="BIS(5'-NUCLEOSYL)-TETRAPHOSPHATASE [ASYMMETRICAL]"/>
    <property type="match status" value="1"/>
</dbReference>
<dbReference type="Gene3D" id="3.40.50.1240">
    <property type="entry name" value="Phosphoglycerate mutase-like"/>
    <property type="match status" value="1"/>
</dbReference>
<dbReference type="InterPro" id="IPR020084">
    <property type="entry name" value="NUDIX_hydrolase_CS"/>
</dbReference>
<dbReference type="PROSITE" id="PS51462">
    <property type="entry name" value="NUDIX"/>
    <property type="match status" value="1"/>
</dbReference>
<dbReference type="InterPro" id="IPR000086">
    <property type="entry name" value="NUDIX_hydrolase_dom"/>
</dbReference>
<evidence type="ECO:0000259" key="2">
    <source>
        <dbReference type="PROSITE" id="PS51462"/>
    </source>
</evidence>
<dbReference type="Pfam" id="PF00300">
    <property type="entry name" value="His_Phos_1"/>
    <property type="match status" value="1"/>
</dbReference>